<evidence type="ECO:0000259" key="6">
    <source>
        <dbReference type="PROSITE" id="PS50850"/>
    </source>
</evidence>
<dbReference type="InterPro" id="IPR036259">
    <property type="entry name" value="MFS_trans_sf"/>
</dbReference>
<dbReference type="Proteomes" id="UP000639859">
    <property type="component" value="Unassembled WGS sequence"/>
</dbReference>
<evidence type="ECO:0000313" key="8">
    <source>
        <dbReference type="Proteomes" id="UP000639859"/>
    </source>
</evidence>
<evidence type="ECO:0000256" key="3">
    <source>
        <dbReference type="ARBA" id="ARBA00022989"/>
    </source>
</evidence>
<comment type="caution">
    <text evidence="7">The sequence shown here is derived from an EMBL/GenBank/DDBJ whole genome shotgun (WGS) entry which is preliminary data.</text>
</comment>
<feature type="transmembrane region" description="Helical" evidence="5">
    <location>
        <begin position="317"/>
        <end position="339"/>
    </location>
</feature>
<keyword evidence="2 5" id="KW-0812">Transmembrane</keyword>
<sequence>MEQVQVVTTTEDAVAASQRAAPEAKAEARPSRAWARWGVLALLAVGALIAFVDRINISAALTTGPFKEHFSLTNVDRGWINSAFFWSYALFQVPMGWAVDRFGVKRPYAICFVIWCLASAAIGLMPALWGLILMRLLVGAAEAVVVPASYRWIRNNFHPDNSGAAVGVYMLGAKFGPAIGAPLAAWLIVHLNWQLMFLITGLAGLVWLVPWMLAVKSDLPTRAAATVAAAKKKVDVSILTILSSPLVWGTLVVNFCYNYFTFFCMTWMPAYLVEQRGLSLEQMGLYTFYSFMGIALVALASGYAADKLIQRYGRPVLIRKIFVVAGFAIACTVLLGARATDVNTALFWNVASLSGLGLTTANNLALCSLTLIPAPIVGRVKGVQNVATALAGGVAPLITGWLLHATGSFVAPMTLIFAFLVLGALTVIVMLRPEWAPKVPDDAEAKA</sequence>
<feature type="transmembrane region" description="Helical" evidence="5">
    <location>
        <begin position="108"/>
        <end position="126"/>
    </location>
</feature>
<dbReference type="CDD" id="cd17319">
    <property type="entry name" value="MFS_ExuT_GudP_like"/>
    <property type="match status" value="1"/>
</dbReference>
<organism evidence="7 8">
    <name type="scientific">Caulobacter hibisci</name>
    <dbReference type="NCBI Taxonomy" id="2035993"/>
    <lineage>
        <taxon>Bacteria</taxon>
        <taxon>Pseudomonadati</taxon>
        <taxon>Pseudomonadota</taxon>
        <taxon>Alphaproteobacteria</taxon>
        <taxon>Caulobacterales</taxon>
        <taxon>Caulobacteraceae</taxon>
        <taxon>Caulobacter</taxon>
    </lineage>
</organism>
<keyword evidence="4 5" id="KW-0472">Membrane</keyword>
<evidence type="ECO:0000256" key="4">
    <source>
        <dbReference type="ARBA" id="ARBA00023136"/>
    </source>
</evidence>
<evidence type="ECO:0000256" key="2">
    <source>
        <dbReference type="ARBA" id="ARBA00022692"/>
    </source>
</evidence>
<keyword evidence="8" id="KW-1185">Reference proteome</keyword>
<gene>
    <name evidence="7" type="ORF">I4Q42_11565</name>
</gene>
<proteinExistence type="predicted"/>
<evidence type="ECO:0000313" key="7">
    <source>
        <dbReference type="EMBL" id="MBI1684305.1"/>
    </source>
</evidence>
<dbReference type="Pfam" id="PF07690">
    <property type="entry name" value="MFS_1"/>
    <property type="match status" value="1"/>
</dbReference>
<dbReference type="PANTHER" id="PTHR11662:SF399">
    <property type="entry name" value="FI19708P1-RELATED"/>
    <property type="match status" value="1"/>
</dbReference>
<feature type="transmembrane region" description="Helical" evidence="5">
    <location>
        <begin position="195"/>
        <end position="215"/>
    </location>
</feature>
<accession>A0ABS0SXF0</accession>
<feature type="transmembrane region" description="Helical" evidence="5">
    <location>
        <begin position="165"/>
        <end position="189"/>
    </location>
</feature>
<feature type="transmembrane region" description="Helical" evidence="5">
    <location>
        <begin position="34"/>
        <end position="52"/>
    </location>
</feature>
<feature type="transmembrane region" description="Helical" evidence="5">
    <location>
        <begin position="345"/>
        <end position="371"/>
    </location>
</feature>
<feature type="domain" description="Major facilitator superfamily (MFS) profile" evidence="6">
    <location>
        <begin position="39"/>
        <end position="436"/>
    </location>
</feature>
<dbReference type="Gene3D" id="1.20.1250.20">
    <property type="entry name" value="MFS general substrate transporter like domains"/>
    <property type="match status" value="2"/>
</dbReference>
<feature type="transmembrane region" description="Helical" evidence="5">
    <location>
        <begin position="236"/>
        <end position="260"/>
    </location>
</feature>
<feature type="transmembrane region" description="Helical" evidence="5">
    <location>
        <begin position="132"/>
        <end position="153"/>
    </location>
</feature>
<feature type="transmembrane region" description="Helical" evidence="5">
    <location>
        <begin position="409"/>
        <end position="431"/>
    </location>
</feature>
<name>A0ABS0SXF0_9CAUL</name>
<dbReference type="InterPro" id="IPR011701">
    <property type="entry name" value="MFS"/>
</dbReference>
<protein>
    <submittedName>
        <fullName evidence="7">MFS transporter</fullName>
    </submittedName>
</protein>
<evidence type="ECO:0000256" key="5">
    <source>
        <dbReference type="SAM" id="Phobius"/>
    </source>
</evidence>
<dbReference type="InterPro" id="IPR050382">
    <property type="entry name" value="MFS_Na/Anion_cotransporter"/>
</dbReference>
<dbReference type="PROSITE" id="PS50850">
    <property type="entry name" value="MFS"/>
    <property type="match status" value="1"/>
</dbReference>
<evidence type="ECO:0000256" key="1">
    <source>
        <dbReference type="ARBA" id="ARBA00004141"/>
    </source>
</evidence>
<reference evidence="7 8" key="1">
    <citation type="submission" date="2020-11" db="EMBL/GenBank/DDBJ databases">
        <title>genome sequence of strain KACC 18849.</title>
        <authorList>
            <person name="Gao J."/>
            <person name="Zhang X."/>
        </authorList>
    </citation>
    <scope>NUCLEOTIDE SEQUENCE [LARGE SCALE GENOMIC DNA]</scope>
    <source>
        <strain evidence="7 8">KACC 18849</strain>
    </source>
</reference>
<dbReference type="SUPFAM" id="SSF103473">
    <property type="entry name" value="MFS general substrate transporter"/>
    <property type="match status" value="1"/>
</dbReference>
<feature type="transmembrane region" description="Helical" evidence="5">
    <location>
        <begin position="79"/>
        <end position="99"/>
    </location>
</feature>
<dbReference type="InterPro" id="IPR020846">
    <property type="entry name" value="MFS_dom"/>
</dbReference>
<comment type="subcellular location">
    <subcellularLocation>
        <location evidence="1">Membrane</location>
        <topology evidence="1">Multi-pass membrane protein</topology>
    </subcellularLocation>
</comment>
<keyword evidence="3 5" id="KW-1133">Transmembrane helix</keyword>
<feature type="transmembrane region" description="Helical" evidence="5">
    <location>
        <begin position="383"/>
        <end position="403"/>
    </location>
</feature>
<dbReference type="EMBL" id="JADWOX010000007">
    <property type="protein sequence ID" value="MBI1684305.1"/>
    <property type="molecule type" value="Genomic_DNA"/>
</dbReference>
<dbReference type="PANTHER" id="PTHR11662">
    <property type="entry name" value="SOLUTE CARRIER FAMILY 17"/>
    <property type="match status" value="1"/>
</dbReference>
<feature type="transmembrane region" description="Helical" evidence="5">
    <location>
        <begin position="286"/>
        <end position="305"/>
    </location>
</feature>